<dbReference type="Proteomes" id="UP000321261">
    <property type="component" value="Unassembled WGS sequence"/>
</dbReference>
<proteinExistence type="predicted"/>
<sequence length="263" mass="28785">MRVPRGLVVATAAATALVWGLYALDPSAWPGLTGAIAQTALLLANLAVTTRSPRTKILIVRAVQRRVVNPLVRLLFRVGINPLGLAILETRGRVSGQPRTTPVGNGRVGDEFWIIAEHGLQAGYVRNIEHDPRVRIRLRVGWRYRWVSGVAEIRPHDDALARQRAIIRWHPLRILNAMNVRVLGAELLVVRVRLHAVDGSRPGATPVLPDHRALRRPVPEPGGRERHAQRHLLGGAVGALSHGGGEQSSTAVVTAMRNRYEGS</sequence>
<dbReference type="OrthoDB" id="4633749at2"/>
<dbReference type="InterPro" id="IPR004378">
    <property type="entry name" value="F420H2_quin_Rdtase"/>
</dbReference>
<reference evidence="1 2" key="1">
    <citation type="submission" date="2019-06" db="EMBL/GenBank/DDBJ databases">
        <title>Sequencing the genomes of 1000 actinobacteria strains.</title>
        <authorList>
            <person name="Klenk H.-P."/>
        </authorList>
    </citation>
    <scope>NUCLEOTIDE SEQUENCE [LARGE SCALE GENOMIC DNA]</scope>
    <source>
        <strain evidence="1 2">DSM 45671</strain>
    </source>
</reference>
<dbReference type="SUPFAM" id="SSF50475">
    <property type="entry name" value="FMN-binding split barrel"/>
    <property type="match status" value="1"/>
</dbReference>
<organism evidence="1 2">
    <name type="scientific">Pseudonocardia hierapolitana</name>
    <dbReference type="NCBI Taxonomy" id="1128676"/>
    <lineage>
        <taxon>Bacteria</taxon>
        <taxon>Bacillati</taxon>
        <taxon>Actinomycetota</taxon>
        <taxon>Actinomycetes</taxon>
        <taxon>Pseudonocardiales</taxon>
        <taxon>Pseudonocardiaceae</taxon>
        <taxon>Pseudonocardia</taxon>
    </lineage>
</organism>
<dbReference type="NCBIfam" id="TIGR00026">
    <property type="entry name" value="hi_GC_TIGR00026"/>
    <property type="match status" value="1"/>
</dbReference>
<evidence type="ECO:0000313" key="1">
    <source>
        <dbReference type="EMBL" id="TWF78438.1"/>
    </source>
</evidence>
<name>A0A561SU89_9PSEU</name>
<accession>A0A561SU89</accession>
<gene>
    <name evidence="1" type="ORF">FHX44_114361</name>
</gene>
<dbReference type="InterPro" id="IPR012349">
    <property type="entry name" value="Split_barrel_FMN-bd"/>
</dbReference>
<evidence type="ECO:0000313" key="2">
    <source>
        <dbReference type="Proteomes" id="UP000321261"/>
    </source>
</evidence>
<dbReference type="EMBL" id="VIWU01000001">
    <property type="protein sequence ID" value="TWF78438.1"/>
    <property type="molecule type" value="Genomic_DNA"/>
</dbReference>
<dbReference type="RefSeq" id="WP_147257453.1">
    <property type="nucleotide sequence ID" value="NZ_VIWU01000001.1"/>
</dbReference>
<dbReference type="Gene3D" id="2.30.110.10">
    <property type="entry name" value="Electron Transport, Fmn-binding Protein, Chain A"/>
    <property type="match status" value="1"/>
</dbReference>
<protein>
    <submittedName>
        <fullName evidence="1">Deazaflavin-dependent oxidoreductase (Nitroreductase family)</fullName>
    </submittedName>
</protein>
<comment type="caution">
    <text evidence="1">The sequence shown here is derived from an EMBL/GenBank/DDBJ whole genome shotgun (WGS) entry which is preliminary data.</text>
</comment>
<dbReference type="AlphaFoldDB" id="A0A561SU89"/>
<dbReference type="Pfam" id="PF04075">
    <property type="entry name" value="F420H2_quin_red"/>
    <property type="match status" value="1"/>
</dbReference>
<dbReference type="GO" id="GO:0016491">
    <property type="term" value="F:oxidoreductase activity"/>
    <property type="evidence" value="ECO:0007669"/>
    <property type="project" value="InterPro"/>
</dbReference>
<keyword evidence="2" id="KW-1185">Reference proteome</keyword>